<reference evidence="3" key="1">
    <citation type="submission" date="2015-08" db="EMBL/GenBank/DDBJ databases">
        <title>Vibrio galatheae sp. nov., a novel member of the Vibrionaceae family isolated from the Solomon Islands.</title>
        <authorList>
            <person name="Giubergia S."/>
            <person name="Machado H."/>
            <person name="Mateiu R.V."/>
            <person name="Gram L."/>
        </authorList>
    </citation>
    <scope>NUCLEOTIDE SEQUENCE [LARGE SCALE GENOMIC DNA]</scope>
    <source>
        <strain evidence="3">DSM 19134</strain>
    </source>
</reference>
<dbReference type="Proteomes" id="UP000037530">
    <property type="component" value="Unassembled WGS sequence"/>
</dbReference>
<dbReference type="RefSeq" id="WP_053411081.1">
    <property type="nucleotide sequence ID" value="NZ_LHPI01000037.1"/>
</dbReference>
<proteinExistence type="predicted"/>
<name>A0A0M0HU95_9VIBR</name>
<sequence>MNKTLSTVLVTLTLVSAPALAKKIPEWVSSTPTGQSVYCVPAGSNIDMARKVALQFASEDQGRGFNKVDVSGSESAKTIAHDGAVDSQYNMNTETIATGMKKSVQLLDEAMVDGSLCVLVK</sequence>
<keyword evidence="3" id="KW-1185">Reference proteome</keyword>
<dbReference type="PATRIC" id="fig|171383.3.peg.4408"/>
<evidence type="ECO:0000256" key="1">
    <source>
        <dbReference type="SAM" id="SignalP"/>
    </source>
</evidence>
<comment type="caution">
    <text evidence="2">The sequence shown here is derived from an EMBL/GenBank/DDBJ whole genome shotgun (WGS) entry which is preliminary data.</text>
</comment>
<gene>
    <name evidence="2" type="ORF">AKJ31_21615</name>
</gene>
<organism evidence="2 3">
    <name type="scientific">Vibrio hepatarius</name>
    <dbReference type="NCBI Taxonomy" id="171383"/>
    <lineage>
        <taxon>Bacteria</taxon>
        <taxon>Pseudomonadati</taxon>
        <taxon>Pseudomonadota</taxon>
        <taxon>Gammaproteobacteria</taxon>
        <taxon>Vibrionales</taxon>
        <taxon>Vibrionaceae</taxon>
        <taxon>Vibrio</taxon>
        <taxon>Vibrio oreintalis group</taxon>
    </lineage>
</organism>
<dbReference type="STRING" id="171383.AKJ31_21615"/>
<feature type="signal peptide" evidence="1">
    <location>
        <begin position="1"/>
        <end position="21"/>
    </location>
</feature>
<protein>
    <recommendedName>
        <fullName evidence="4">Excinuclease ABC subunit A</fullName>
    </recommendedName>
</protein>
<evidence type="ECO:0000313" key="3">
    <source>
        <dbReference type="Proteomes" id="UP000037530"/>
    </source>
</evidence>
<dbReference type="AlphaFoldDB" id="A0A0M0HU95"/>
<keyword evidence="1" id="KW-0732">Signal</keyword>
<evidence type="ECO:0008006" key="4">
    <source>
        <dbReference type="Google" id="ProtNLM"/>
    </source>
</evidence>
<accession>A0A0M0HU95</accession>
<dbReference type="EMBL" id="LHPI01000037">
    <property type="protein sequence ID" value="KOO05203.1"/>
    <property type="molecule type" value="Genomic_DNA"/>
</dbReference>
<feature type="chain" id="PRO_5005600263" description="Excinuclease ABC subunit A" evidence="1">
    <location>
        <begin position="22"/>
        <end position="121"/>
    </location>
</feature>
<evidence type="ECO:0000313" key="2">
    <source>
        <dbReference type="EMBL" id="KOO05203.1"/>
    </source>
</evidence>